<keyword evidence="6 7" id="KW-0472">Membrane</keyword>
<feature type="transmembrane region" description="Helical" evidence="7">
    <location>
        <begin position="725"/>
        <end position="746"/>
    </location>
</feature>
<feature type="transmembrane region" description="Helical" evidence="7">
    <location>
        <begin position="227"/>
        <end position="246"/>
    </location>
</feature>
<dbReference type="PANTHER" id="PTHR33406">
    <property type="entry name" value="MEMBRANE PROTEIN MJ1562-RELATED"/>
    <property type="match status" value="1"/>
</dbReference>
<feature type="domain" description="SSD" evidence="8">
    <location>
        <begin position="637"/>
        <end position="771"/>
    </location>
</feature>
<keyword evidence="4 7" id="KW-0812">Transmembrane</keyword>
<keyword evidence="10" id="KW-1185">Reference proteome</keyword>
<keyword evidence="5 7" id="KW-1133">Transmembrane helix</keyword>
<dbReference type="OrthoDB" id="9794724at2"/>
<evidence type="ECO:0000256" key="1">
    <source>
        <dbReference type="ARBA" id="ARBA00004651"/>
    </source>
</evidence>
<dbReference type="Proteomes" id="UP000182360">
    <property type="component" value="Unassembled WGS sequence"/>
</dbReference>
<feature type="transmembrane region" description="Helical" evidence="7">
    <location>
        <begin position="352"/>
        <end position="377"/>
    </location>
</feature>
<evidence type="ECO:0000259" key="8">
    <source>
        <dbReference type="PROSITE" id="PS50156"/>
    </source>
</evidence>
<keyword evidence="3" id="KW-1003">Cell membrane</keyword>
<dbReference type="Gene3D" id="1.20.1640.10">
    <property type="entry name" value="Multidrug efflux transporter AcrB transmembrane domain"/>
    <property type="match status" value="2"/>
</dbReference>
<dbReference type="GO" id="GO:0005886">
    <property type="term" value="C:plasma membrane"/>
    <property type="evidence" value="ECO:0007669"/>
    <property type="project" value="UniProtKB-SubCell"/>
</dbReference>
<accession>A0A1H9FM32</accession>
<dbReference type="PROSITE" id="PS50156">
    <property type="entry name" value="SSD"/>
    <property type="match status" value="1"/>
</dbReference>
<dbReference type="InterPro" id="IPR000731">
    <property type="entry name" value="SSD"/>
</dbReference>
<evidence type="ECO:0000256" key="4">
    <source>
        <dbReference type="ARBA" id="ARBA00022692"/>
    </source>
</evidence>
<reference evidence="9 10" key="1">
    <citation type="submission" date="2016-10" db="EMBL/GenBank/DDBJ databases">
        <authorList>
            <person name="de Groot N.N."/>
        </authorList>
    </citation>
    <scope>NUCLEOTIDE SEQUENCE [LARGE SCALE GENOMIC DNA]</scope>
    <source>
        <strain evidence="9 10">B25</strain>
    </source>
</reference>
<dbReference type="InterPro" id="IPR050545">
    <property type="entry name" value="Mycobact_MmpL"/>
</dbReference>
<dbReference type="InterPro" id="IPR004869">
    <property type="entry name" value="MMPL_dom"/>
</dbReference>
<dbReference type="PANTHER" id="PTHR33406:SF6">
    <property type="entry name" value="MEMBRANE PROTEIN YDGH-RELATED"/>
    <property type="match status" value="1"/>
</dbReference>
<dbReference type="EMBL" id="FOFU01000004">
    <property type="protein sequence ID" value="SEQ38543.1"/>
    <property type="molecule type" value="Genomic_DNA"/>
</dbReference>
<feature type="transmembrane region" description="Helical" evidence="7">
    <location>
        <begin position="325"/>
        <end position="346"/>
    </location>
</feature>
<feature type="transmembrane region" description="Helical" evidence="7">
    <location>
        <begin position="649"/>
        <end position="667"/>
    </location>
</feature>
<evidence type="ECO:0000256" key="2">
    <source>
        <dbReference type="ARBA" id="ARBA00010157"/>
    </source>
</evidence>
<comment type="subcellular location">
    <subcellularLocation>
        <location evidence="1">Cell membrane</location>
        <topology evidence="1">Multi-pass membrane protein</topology>
    </subcellularLocation>
</comment>
<dbReference type="Pfam" id="PF03176">
    <property type="entry name" value="MMPL"/>
    <property type="match status" value="2"/>
</dbReference>
<protein>
    <recommendedName>
        <fullName evidence="8">SSD domain-containing protein</fullName>
    </recommendedName>
</protein>
<feature type="transmembrane region" description="Helical" evidence="7">
    <location>
        <begin position="413"/>
        <end position="430"/>
    </location>
</feature>
<evidence type="ECO:0000256" key="5">
    <source>
        <dbReference type="ARBA" id="ARBA00022989"/>
    </source>
</evidence>
<evidence type="ECO:0000256" key="3">
    <source>
        <dbReference type="ARBA" id="ARBA00022475"/>
    </source>
</evidence>
<sequence length="783" mass="87350">MKVSKINTFFRKVGEGQIKHRKLCIAILLIWTLICLSGMQNFRSESTNSDWIVNGSEVQVNSDHFKEMFGNDQYVLVLVQADDVFTPEVLNMIDRLGDRLETEVPFADKVTSLTNITVPIGVDDGLDVKSPFDDGIPTDPKKLTEIKKFMLSRESIVNNLVSDDAKETWITLKLRPFQNESEDVSKVGHTAEKVIMNDEFKSDKWSLMPIGSAYTTAEKEDVLTKDMATRIVLGLIVMLLCLIIFVRTVSGVIVPFLATILGIGTVLGFTGLLKIPADSDLMSLPLLLGMALSIGYALHYINAFKMHFRQTGKRKESVIMAVEDSGWPILFTVITTAASLLSFMFAAIRPMLWLGAVAASVVVMVYFYVIILIPIFLSYGKDKQPEAIETKGATKADLAFESFGKKIVKHSKLVTIISVLIIAICIPGILKMEVNMDYLKFMGNKVPFVQRIEKILETKIGNLYSYDVMIEFDEDDAFKDPLNMLALEDLEKDLGKLQMTKITNGKPRVRSITRMVKEMNRVFNSDDMAYYTIPEDPELLAQLLFFYEISDSESLFSELTENYSAAYVHVEISDYNANKIVEDITKAEAYARNYFPGAKVAVVGTIAENAAMNETVVKSELKSFGSSFIMIAILMIIVFASIRTGLISMIPNLAPVLLIGAVMGYSHMPLDEMTMMVMPMILGIAVDDTIHFSNHIKTKLETGRSYKEAVTESFREIGKTMGTTTFILCLMFLMYCFSPITAMFRIGLLSMVGLGSALVADYTLTPALIYLLKPLGKTNSDIE</sequence>
<evidence type="ECO:0000313" key="10">
    <source>
        <dbReference type="Proteomes" id="UP000182360"/>
    </source>
</evidence>
<feature type="transmembrane region" description="Helical" evidence="7">
    <location>
        <begin position="284"/>
        <end position="304"/>
    </location>
</feature>
<evidence type="ECO:0000313" key="9">
    <source>
        <dbReference type="EMBL" id="SEQ38543.1"/>
    </source>
</evidence>
<proteinExistence type="inferred from homology"/>
<organism evidence="9 10">
    <name type="scientific">Treponema bryantii</name>
    <dbReference type="NCBI Taxonomy" id="163"/>
    <lineage>
        <taxon>Bacteria</taxon>
        <taxon>Pseudomonadati</taxon>
        <taxon>Spirochaetota</taxon>
        <taxon>Spirochaetia</taxon>
        <taxon>Spirochaetales</taxon>
        <taxon>Treponemataceae</taxon>
        <taxon>Treponema</taxon>
    </lineage>
</organism>
<evidence type="ECO:0000256" key="7">
    <source>
        <dbReference type="SAM" id="Phobius"/>
    </source>
</evidence>
<dbReference type="AlphaFoldDB" id="A0A1H9FM32"/>
<evidence type="ECO:0000256" key="6">
    <source>
        <dbReference type="ARBA" id="ARBA00023136"/>
    </source>
</evidence>
<feature type="transmembrane region" description="Helical" evidence="7">
    <location>
        <begin position="253"/>
        <end position="272"/>
    </location>
</feature>
<feature type="transmembrane region" description="Helical" evidence="7">
    <location>
        <begin position="752"/>
        <end position="772"/>
    </location>
</feature>
<comment type="similarity">
    <text evidence="2">Belongs to the resistance-nodulation-cell division (RND) (TC 2.A.6) family. MmpL subfamily.</text>
</comment>
<dbReference type="SUPFAM" id="SSF82866">
    <property type="entry name" value="Multidrug efflux transporter AcrB transmembrane domain"/>
    <property type="match status" value="2"/>
</dbReference>
<gene>
    <name evidence="9" type="ORF">SAMN04487977_10476</name>
</gene>
<name>A0A1H9FM32_9SPIR</name>
<dbReference type="RefSeq" id="WP_074642892.1">
    <property type="nucleotide sequence ID" value="NZ_FOFU01000004.1"/>
</dbReference>
<feature type="transmembrane region" description="Helical" evidence="7">
    <location>
        <begin position="624"/>
        <end position="642"/>
    </location>
</feature>